<dbReference type="OrthoDB" id="3598904at2759"/>
<dbReference type="GO" id="GO:0005634">
    <property type="term" value="C:nucleus"/>
    <property type="evidence" value="ECO:0007669"/>
    <property type="project" value="UniProtKB-SubCell"/>
</dbReference>
<accession>A0A3D8SNN4</accession>
<dbReference type="GO" id="GO:0008270">
    <property type="term" value="F:zinc ion binding"/>
    <property type="evidence" value="ECO:0007669"/>
    <property type="project" value="InterPro"/>
</dbReference>
<dbReference type="Proteomes" id="UP000256328">
    <property type="component" value="Unassembled WGS sequence"/>
</dbReference>
<keyword evidence="6" id="KW-1185">Reference proteome</keyword>
<dbReference type="Gene3D" id="4.10.240.10">
    <property type="entry name" value="Zn(2)-C6 fungal-type DNA-binding domain"/>
    <property type="match status" value="1"/>
</dbReference>
<dbReference type="AlphaFoldDB" id="A0A3D8SNN4"/>
<dbReference type="EMBL" id="PDLN01000004">
    <property type="protein sequence ID" value="RDW87907.1"/>
    <property type="molecule type" value="Genomic_DNA"/>
</dbReference>
<dbReference type="PROSITE" id="PS00463">
    <property type="entry name" value="ZN2_CY6_FUNGAL_1"/>
    <property type="match status" value="1"/>
</dbReference>
<dbReference type="PROSITE" id="PS50048">
    <property type="entry name" value="ZN2_CY6_FUNGAL_2"/>
    <property type="match status" value="1"/>
</dbReference>
<dbReference type="GO" id="GO:0000981">
    <property type="term" value="F:DNA-binding transcription factor activity, RNA polymerase II-specific"/>
    <property type="evidence" value="ECO:0007669"/>
    <property type="project" value="InterPro"/>
</dbReference>
<dbReference type="GO" id="GO:0045944">
    <property type="term" value="P:positive regulation of transcription by RNA polymerase II"/>
    <property type="evidence" value="ECO:0007669"/>
    <property type="project" value="TreeGrafter"/>
</dbReference>
<dbReference type="SMART" id="SM00066">
    <property type="entry name" value="GAL4"/>
    <property type="match status" value="1"/>
</dbReference>
<evidence type="ECO:0000313" key="6">
    <source>
        <dbReference type="Proteomes" id="UP000256328"/>
    </source>
</evidence>
<proteinExistence type="predicted"/>
<feature type="region of interest" description="Disordered" evidence="3">
    <location>
        <begin position="75"/>
        <end position="99"/>
    </location>
</feature>
<dbReference type="InterPro" id="IPR001138">
    <property type="entry name" value="Zn2Cys6_DnaBD"/>
</dbReference>
<comment type="subcellular location">
    <subcellularLocation>
        <location evidence="1">Nucleus</location>
    </subcellularLocation>
</comment>
<organism evidence="5 6">
    <name type="scientific">Coleophoma crateriformis</name>
    <dbReference type="NCBI Taxonomy" id="565419"/>
    <lineage>
        <taxon>Eukaryota</taxon>
        <taxon>Fungi</taxon>
        <taxon>Dikarya</taxon>
        <taxon>Ascomycota</taxon>
        <taxon>Pezizomycotina</taxon>
        <taxon>Leotiomycetes</taxon>
        <taxon>Helotiales</taxon>
        <taxon>Dermateaceae</taxon>
        <taxon>Coleophoma</taxon>
    </lineage>
</organism>
<dbReference type="PANTHER" id="PTHR37534">
    <property type="entry name" value="TRANSCRIPTIONAL ACTIVATOR PROTEIN UGA3"/>
    <property type="match status" value="1"/>
</dbReference>
<protein>
    <recommendedName>
        <fullName evidence="4">Zn(2)-C6 fungal-type domain-containing protein</fullName>
    </recommendedName>
</protein>
<dbReference type="GO" id="GO:0000976">
    <property type="term" value="F:transcription cis-regulatory region binding"/>
    <property type="evidence" value="ECO:0007669"/>
    <property type="project" value="TreeGrafter"/>
</dbReference>
<gene>
    <name evidence="5" type="ORF">BP5796_03601</name>
</gene>
<dbReference type="SUPFAM" id="SSF57701">
    <property type="entry name" value="Zn2/Cys6 DNA-binding domain"/>
    <property type="match status" value="1"/>
</dbReference>
<dbReference type="CDD" id="cd00067">
    <property type="entry name" value="GAL4"/>
    <property type="match status" value="1"/>
</dbReference>
<dbReference type="InterPro" id="IPR036864">
    <property type="entry name" value="Zn2-C6_fun-type_DNA-bd_sf"/>
</dbReference>
<evidence type="ECO:0000256" key="3">
    <source>
        <dbReference type="SAM" id="MobiDB-lite"/>
    </source>
</evidence>
<reference evidence="5 6" key="1">
    <citation type="journal article" date="2018" name="IMA Fungus">
        <title>IMA Genome-F 9: Draft genome sequence of Annulohypoxylon stygium, Aspergillus mulundensis, Berkeleyomyces basicola (syn. Thielaviopsis basicola), Ceratocystis smalleyi, two Cercospora beticola strains, Coleophoma cylindrospora, Fusarium fracticaudum, Phialophora cf. hyalina, and Morchella septimelata.</title>
        <authorList>
            <person name="Wingfield B.D."/>
            <person name="Bills G.F."/>
            <person name="Dong Y."/>
            <person name="Huang W."/>
            <person name="Nel W.J."/>
            <person name="Swalarsk-Parry B.S."/>
            <person name="Vaghefi N."/>
            <person name="Wilken P.M."/>
            <person name="An Z."/>
            <person name="de Beer Z.W."/>
            <person name="De Vos L."/>
            <person name="Chen L."/>
            <person name="Duong T.A."/>
            <person name="Gao Y."/>
            <person name="Hammerbacher A."/>
            <person name="Kikkert J.R."/>
            <person name="Li Y."/>
            <person name="Li H."/>
            <person name="Li K."/>
            <person name="Li Q."/>
            <person name="Liu X."/>
            <person name="Ma X."/>
            <person name="Naidoo K."/>
            <person name="Pethybridge S.J."/>
            <person name="Sun J."/>
            <person name="Steenkamp E.T."/>
            <person name="van der Nest M.A."/>
            <person name="van Wyk S."/>
            <person name="Wingfield M.J."/>
            <person name="Xiong C."/>
            <person name="Yue Q."/>
            <person name="Zhang X."/>
        </authorList>
    </citation>
    <scope>NUCLEOTIDE SEQUENCE [LARGE SCALE GENOMIC DNA]</scope>
    <source>
        <strain evidence="5 6">BP5796</strain>
    </source>
</reference>
<name>A0A3D8SNN4_9HELO</name>
<dbReference type="Pfam" id="PF11951">
    <property type="entry name" value="Fungal_trans_2"/>
    <property type="match status" value="1"/>
</dbReference>
<feature type="domain" description="Zn(2)-C6 fungal-type" evidence="4">
    <location>
        <begin position="32"/>
        <end position="60"/>
    </location>
</feature>
<dbReference type="Pfam" id="PF00172">
    <property type="entry name" value="Zn_clus"/>
    <property type="match status" value="1"/>
</dbReference>
<dbReference type="InterPro" id="IPR021858">
    <property type="entry name" value="Fun_TF"/>
</dbReference>
<evidence type="ECO:0000256" key="2">
    <source>
        <dbReference type="ARBA" id="ARBA00023242"/>
    </source>
</evidence>
<evidence type="ECO:0000256" key="1">
    <source>
        <dbReference type="ARBA" id="ARBA00004123"/>
    </source>
</evidence>
<keyword evidence="2" id="KW-0539">Nucleus</keyword>
<comment type="caution">
    <text evidence="5">The sequence shown here is derived from an EMBL/GenBank/DDBJ whole genome shotgun (WGS) entry which is preliminary data.</text>
</comment>
<sequence length="569" mass="64131">MDDDYMARNDIAATVAKSRQARRRWHQRTFSGCPTCRRRHVKCDERTPACSNCTRLGLECHDYAQKVVFKAYSGSPAARGSPNPVRRKPKQKARTLAESQPTTRELFDSSYSYEIVEEVAPKNYPGTAVVPCTPPVNRRTGLHFNLAVNASITCIDSLYYSHFLSTVSTILIVWDAPYNSNPYRLSFPSLCQSSWSLSEAMKALGALHLANTSSGRDRNAHLKNAMSKYGEIVYALRRLLEKVETQVTLADLATHLLLCLFEMMDAQTGNWKIHLQGARNIYEALFRHPSTADQITGNTNACGFDTTHPIRPFLVSLLAYLDVAAACATGNGTLLPGSYWESHGGGWEYNLGVPSFSQGLLTDSDVLAPIRSAWSSMMSIQADISAFAKAKRNGLSAERQLIAQHVLEGRLKRWREGAPKCFTLLEDLELTEEAEGDWHLFEAMGFVEAYEKASIIYLHRVTMSSRWQYPNMSADISDAVDRILSLARKFCKGIVQLGMPWALFMAGLELMDERKQTFVREKFTDMARFGMRNVQQALTVLENAWIRRRRLEIDRLVLVDEFRSSILLP</sequence>
<dbReference type="PANTHER" id="PTHR37534:SF41">
    <property type="entry name" value="SFGA"/>
    <property type="match status" value="1"/>
</dbReference>
<evidence type="ECO:0000313" key="5">
    <source>
        <dbReference type="EMBL" id="RDW87907.1"/>
    </source>
</evidence>
<evidence type="ECO:0000259" key="4">
    <source>
        <dbReference type="PROSITE" id="PS50048"/>
    </source>
</evidence>